<dbReference type="InterPro" id="IPR001764">
    <property type="entry name" value="Glyco_hydro_3_N"/>
</dbReference>
<dbReference type="PANTHER" id="PTHR42715:SF10">
    <property type="entry name" value="BETA-GLUCOSIDASE"/>
    <property type="match status" value="1"/>
</dbReference>
<dbReference type="Gene3D" id="2.60.40.10">
    <property type="entry name" value="Immunoglobulins"/>
    <property type="match status" value="1"/>
</dbReference>
<dbReference type="InterPro" id="IPR050288">
    <property type="entry name" value="Cellulose_deg_GH3"/>
</dbReference>
<accession>A0A4Q5HV82</accession>
<dbReference type="Proteomes" id="UP000347681">
    <property type="component" value="Unassembled WGS sequence"/>
</dbReference>
<dbReference type="InterPro" id="IPR026891">
    <property type="entry name" value="Fn3-like"/>
</dbReference>
<organism evidence="5 10">
    <name type="scientific">Phocaeicola dorei</name>
    <dbReference type="NCBI Taxonomy" id="357276"/>
    <lineage>
        <taxon>Bacteria</taxon>
        <taxon>Pseudomonadati</taxon>
        <taxon>Bacteroidota</taxon>
        <taxon>Bacteroidia</taxon>
        <taxon>Bacteroidales</taxon>
        <taxon>Bacteroidaceae</taxon>
        <taxon>Phocaeicola</taxon>
    </lineage>
</organism>
<feature type="domain" description="Fibronectin type III-like" evidence="3">
    <location>
        <begin position="687"/>
        <end position="754"/>
    </location>
</feature>
<dbReference type="Gene3D" id="3.20.20.300">
    <property type="entry name" value="Glycoside hydrolase, family 3, N-terminal domain"/>
    <property type="match status" value="1"/>
</dbReference>
<dbReference type="SUPFAM" id="SSF52279">
    <property type="entry name" value="Beta-D-glucan exohydrolase, C-terminal domain"/>
    <property type="match status" value="1"/>
</dbReference>
<evidence type="ECO:0000256" key="1">
    <source>
        <dbReference type="ARBA" id="ARBA00005336"/>
    </source>
</evidence>
<gene>
    <name evidence="6" type="ORF">F2Y51_07000</name>
    <name evidence="5" type="ORF">F2Y58_06385</name>
    <name evidence="4" type="ORF">F2Y61_11740</name>
    <name evidence="7" type="ORF">RVH45_17475</name>
</gene>
<dbReference type="InterPro" id="IPR036881">
    <property type="entry name" value="Glyco_hydro_3_C_sf"/>
</dbReference>
<evidence type="ECO:0000259" key="3">
    <source>
        <dbReference type="SMART" id="SM01217"/>
    </source>
</evidence>
<dbReference type="InterPro" id="IPR002772">
    <property type="entry name" value="Glyco_hydro_3_C"/>
</dbReference>
<dbReference type="PRINTS" id="PR00133">
    <property type="entry name" value="GLHYDRLASE3"/>
</dbReference>
<evidence type="ECO:0000256" key="2">
    <source>
        <dbReference type="ARBA" id="ARBA00022801"/>
    </source>
</evidence>
<dbReference type="InterPro" id="IPR013783">
    <property type="entry name" value="Ig-like_fold"/>
</dbReference>
<comment type="caution">
    <text evidence="5">The sequence shown here is derived from an EMBL/GenBank/DDBJ whole genome shotgun (WGS) entry which is preliminary data.</text>
</comment>
<evidence type="ECO:0000313" key="8">
    <source>
        <dbReference type="Proteomes" id="UP000347681"/>
    </source>
</evidence>
<reference evidence="8 9" key="1">
    <citation type="journal article" date="2019" name="Nat. Med.">
        <title>A library of human gut bacterial isolates paired with longitudinal multiomics data enables mechanistic microbiome research.</title>
        <authorList>
            <person name="Poyet M."/>
            <person name="Groussin M."/>
            <person name="Gibbons S.M."/>
            <person name="Avila-Pacheco J."/>
            <person name="Jiang X."/>
            <person name="Kearney S.M."/>
            <person name="Perrotta A.R."/>
            <person name="Berdy B."/>
            <person name="Zhao S."/>
            <person name="Lieberman T.D."/>
            <person name="Swanson P.K."/>
            <person name="Smith M."/>
            <person name="Roesemann S."/>
            <person name="Alexander J.E."/>
            <person name="Rich S.A."/>
            <person name="Livny J."/>
            <person name="Vlamakis H."/>
            <person name="Clish C."/>
            <person name="Bullock K."/>
            <person name="Deik A."/>
            <person name="Scott J."/>
            <person name="Pierce K.A."/>
            <person name="Xavier R.J."/>
            <person name="Alm E.J."/>
        </authorList>
    </citation>
    <scope>NUCLEOTIDE SEQUENCE [LARGE SCALE GENOMIC DNA]</scope>
    <source>
        <strain evidence="5 10">BIOML-A1</strain>
        <strain evidence="6 9">BIOML-A4</strain>
        <strain evidence="4 8">BIOML-A5</strain>
    </source>
</reference>
<evidence type="ECO:0000313" key="6">
    <source>
        <dbReference type="EMBL" id="KAA5406592.1"/>
    </source>
</evidence>
<dbReference type="PROSITE" id="PS51257">
    <property type="entry name" value="PROKAR_LIPOPROTEIN"/>
    <property type="match status" value="1"/>
</dbReference>
<dbReference type="AlphaFoldDB" id="A0A4Q5HV82"/>
<dbReference type="EMBL" id="VVZB01000005">
    <property type="protein sequence ID" value="KAA5382623.1"/>
    <property type="molecule type" value="Genomic_DNA"/>
</dbReference>
<dbReference type="EMBL" id="VVZA01000004">
    <property type="protein sequence ID" value="KAA5406592.1"/>
    <property type="molecule type" value="Genomic_DNA"/>
</dbReference>
<dbReference type="GO" id="GO:0008422">
    <property type="term" value="F:beta-glucosidase activity"/>
    <property type="evidence" value="ECO:0007669"/>
    <property type="project" value="UniProtKB-ARBA"/>
</dbReference>
<dbReference type="SUPFAM" id="SSF51445">
    <property type="entry name" value="(Trans)glycosidases"/>
    <property type="match status" value="1"/>
</dbReference>
<keyword evidence="2 7" id="KW-0378">Hydrolase</keyword>
<evidence type="ECO:0000313" key="9">
    <source>
        <dbReference type="Proteomes" id="UP000441162"/>
    </source>
</evidence>
<dbReference type="RefSeq" id="WP_130053803.1">
    <property type="nucleotide sequence ID" value="NZ_BAABYF010000001.1"/>
</dbReference>
<dbReference type="SMART" id="SM01217">
    <property type="entry name" value="Fn3_like"/>
    <property type="match status" value="1"/>
</dbReference>
<dbReference type="FunFam" id="2.60.40.10:FF:000495">
    <property type="entry name" value="Periplasmic beta-glucosidase"/>
    <property type="match status" value="1"/>
</dbReference>
<dbReference type="InterPro" id="IPR017853">
    <property type="entry name" value="GH"/>
</dbReference>
<evidence type="ECO:0000313" key="4">
    <source>
        <dbReference type="EMBL" id="KAA5382623.1"/>
    </source>
</evidence>
<dbReference type="Proteomes" id="UP000481616">
    <property type="component" value="Unassembled WGS sequence"/>
</dbReference>
<dbReference type="EMBL" id="VVYY01000004">
    <property type="protein sequence ID" value="KAA5399744.1"/>
    <property type="molecule type" value="Genomic_DNA"/>
</dbReference>
<dbReference type="InterPro" id="IPR036962">
    <property type="entry name" value="Glyco_hydro_3_N_sf"/>
</dbReference>
<dbReference type="Proteomes" id="UP001181086">
    <property type="component" value="Unassembled WGS sequence"/>
</dbReference>
<dbReference type="Pfam" id="PF00933">
    <property type="entry name" value="Glyco_hydro_3"/>
    <property type="match status" value="1"/>
</dbReference>
<evidence type="ECO:0000313" key="5">
    <source>
        <dbReference type="EMBL" id="KAA5399744.1"/>
    </source>
</evidence>
<dbReference type="Pfam" id="PF14310">
    <property type="entry name" value="Fn3-like"/>
    <property type="match status" value="1"/>
</dbReference>
<evidence type="ECO:0000313" key="7">
    <source>
        <dbReference type="EMBL" id="MDU0271648.1"/>
    </source>
</evidence>
<dbReference type="Pfam" id="PF01915">
    <property type="entry name" value="Glyco_hydro_3_C"/>
    <property type="match status" value="1"/>
</dbReference>
<dbReference type="EMBL" id="JAWDEV010000011">
    <property type="protein sequence ID" value="MDU0271648.1"/>
    <property type="molecule type" value="Genomic_DNA"/>
</dbReference>
<proteinExistence type="inferred from homology"/>
<name>A0A4Q5HV82_9BACT</name>
<dbReference type="GO" id="GO:0005975">
    <property type="term" value="P:carbohydrate metabolic process"/>
    <property type="evidence" value="ECO:0007669"/>
    <property type="project" value="InterPro"/>
</dbReference>
<dbReference type="Gene3D" id="3.40.50.1700">
    <property type="entry name" value="Glycoside hydrolase family 3 C-terminal domain"/>
    <property type="match status" value="1"/>
</dbReference>
<sequence length="785" mass="87009">MKKISIYCFILISLGFIGCTSKTHEKTIEDFDIREMSLQVDTLYSRMTQAERVAQLYGIRPKEIMEDGKLSLEKCKEKIPDGIGHICQYACALDMEPNELRDFVRDLQNYLIHETPSGIPAIFHEEAITGLAAKGATVYPQQLGIACTWNPELATVKTEQTAEVMRSVGATLALSPMVDLIRTAHWPRIEESYGEDGYLSAAMGVAFVEGLQKKGLKNGVAACTKHFLGYGGGSSLSWKEIYEEVLLPHEAMIRQAGCKVLMTSYGRFRSEQAVSSDTLLNKILRGYLGFDGVVVSDYGAVGYASQKGNPDILKQRAVEALTAGNDIELPSNNCYKYLPELIEDSLVNEKYFEIAVKRALMLKARLGVLSTDRKLYATGNLDLDCPEYRKTSYNLACQSIVLLKNNNVLPLSGKYRKIALVGPNANTYWCMLGDYTYQSMQAFWWGGKIDPDSPKIVSVYDAFKHKANGRFTVDYERGCDWSAKNETSIIREGDPRTERLNMMLMESSDSTNWQAAINVASESDVIIAALGENPTLCGEARQRKGICLPGDQEQFLKELIATGKPVVLVMFGGRPQVIDEVEAGCSAILQAWYPGEEGGNAVVDILLGNVNPSGKLCVSYPKTEDKELYCYNNGEFQERIAYPFGFGLSYTSFEYSDIKVPSTAQTTDDLIEVSCKVKNTGKCAGTEVVQLYLSPTSSEFLKPIQLKGFARVNLNPGESKIISFKVSLQQMAYYANNGWTIAGGQYTFKIGASSSDIRLESSCQLTGENVRMERRNTLFSISEIE</sequence>
<reference evidence="7" key="2">
    <citation type="submission" date="2023-10" db="EMBL/GenBank/DDBJ databases">
        <title>Genome of Potential pathogenic bacteria in Crohn's disease.</title>
        <authorList>
            <person name="Rodriguez-Palacios A."/>
        </authorList>
    </citation>
    <scope>NUCLEOTIDE SEQUENCE</scope>
    <source>
        <strain evidence="7">CavFT-hAR62</strain>
    </source>
</reference>
<dbReference type="Proteomes" id="UP000441162">
    <property type="component" value="Unassembled WGS sequence"/>
</dbReference>
<dbReference type="PANTHER" id="PTHR42715">
    <property type="entry name" value="BETA-GLUCOSIDASE"/>
    <property type="match status" value="1"/>
</dbReference>
<evidence type="ECO:0000313" key="10">
    <source>
        <dbReference type="Proteomes" id="UP000481616"/>
    </source>
</evidence>
<protein>
    <submittedName>
        <fullName evidence="5">Beta-glucosidase</fullName>
    </submittedName>
    <submittedName>
        <fullName evidence="7">Glycoside hydrolase family 3 N-terminal domain-containing protein</fullName>
    </submittedName>
</protein>
<comment type="similarity">
    <text evidence="1">Belongs to the glycosyl hydrolase 3 family.</text>
</comment>